<dbReference type="InterPro" id="IPR011335">
    <property type="entry name" value="Restrct_endonuc-II-like"/>
</dbReference>
<dbReference type="Gene3D" id="3.90.320.10">
    <property type="match status" value="1"/>
</dbReference>
<dbReference type="OMA" id="SENWIAV"/>
<dbReference type="InterPro" id="IPR051703">
    <property type="entry name" value="NF-kappa-B_Signaling_Reg"/>
</dbReference>
<evidence type="ECO:0000313" key="3">
    <source>
        <dbReference type="Proteomes" id="UP000821853"/>
    </source>
</evidence>
<protein>
    <recommendedName>
        <fullName evidence="1">YqaJ viral recombinase domain-containing protein</fullName>
    </recommendedName>
</protein>
<dbReference type="SUPFAM" id="SSF52980">
    <property type="entry name" value="Restriction endonuclease-like"/>
    <property type="match status" value="1"/>
</dbReference>
<dbReference type="InterPro" id="IPR019080">
    <property type="entry name" value="YqaJ_viral_recombinase"/>
</dbReference>
<dbReference type="CDD" id="cd22343">
    <property type="entry name" value="PDDEXK_lambda_exonuclease-like"/>
    <property type="match status" value="1"/>
</dbReference>
<dbReference type="AlphaFoldDB" id="A0A9J6G2C5"/>
<accession>A0A9J6G2C5</accession>
<dbReference type="GO" id="GO:0006281">
    <property type="term" value="P:DNA repair"/>
    <property type="evidence" value="ECO:0007669"/>
    <property type="project" value="UniProtKB-ARBA"/>
</dbReference>
<evidence type="ECO:0000313" key="2">
    <source>
        <dbReference type="EMBL" id="KAH9369119.1"/>
    </source>
</evidence>
<gene>
    <name evidence="2" type="ORF">HPB48_012778</name>
</gene>
<dbReference type="EMBL" id="JABSTR010000004">
    <property type="protein sequence ID" value="KAH9369119.1"/>
    <property type="molecule type" value="Genomic_DNA"/>
</dbReference>
<feature type="domain" description="YqaJ viral recombinase" evidence="1">
    <location>
        <begin position="18"/>
        <end position="123"/>
    </location>
</feature>
<dbReference type="VEuPathDB" id="VectorBase:HLOH_061303"/>
<sequence>MEKGLRKLSDPLDLSRVRRVQHGIKNESCAAECYLAIMHVSLRHCGLIVNATCPWVGARPNRLVFHPEEASCGMVEVECLYRLKDSDPSTAAEETSCLTLEDGIPHPMYFLQVLGQMALTGCNWAGFVVFTEKWVAVERIRFDQEEWTRVRQPLDIFLLFHFPN</sequence>
<dbReference type="InterPro" id="IPR011604">
    <property type="entry name" value="PDDEXK-like_dom_sf"/>
</dbReference>
<keyword evidence="3" id="KW-1185">Reference proteome</keyword>
<dbReference type="OrthoDB" id="6477208at2759"/>
<reference evidence="2 3" key="1">
    <citation type="journal article" date="2020" name="Cell">
        <title>Large-Scale Comparative Analyses of Tick Genomes Elucidate Their Genetic Diversity and Vector Capacities.</title>
        <authorList>
            <consortium name="Tick Genome and Microbiome Consortium (TIGMIC)"/>
            <person name="Jia N."/>
            <person name="Wang J."/>
            <person name="Shi W."/>
            <person name="Du L."/>
            <person name="Sun Y."/>
            <person name="Zhan W."/>
            <person name="Jiang J.F."/>
            <person name="Wang Q."/>
            <person name="Zhang B."/>
            <person name="Ji P."/>
            <person name="Bell-Sakyi L."/>
            <person name="Cui X.M."/>
            <person name="Yuan T.T."/>
            <person name="Jiang B.G."/>
            <person name="Yang W.F."/>
            <person name="Lam T.T."/>
            <person name="Chang Q.C."/>
            <person name="Ding S.J."/>
            <person name="Wang X.J."/>
            <person name="Zhu J.G."/>
            <person name="Ruan X.D."/>
            <person name="Zhao L."/>
            <person name="Wei J.T."/>
            <person name="Ye R.Z."/>
            <person name="Que T.C."/>
            <person name="Du C.H."/>
            <person name="Zhou Y.H."/>
            <person name="Cheng J.X."/>
            <person name="Dai P.F."/>
            <person name="Guo W.B."/>
            <person name="Han X.H."/>
            <person name="Huang E.J."/>
            <person name="Li L.F."/>
            <person name="Wei W."/>
            <person name="Gao Y.C."/>
            <person name="Liu J.Z."/>
            <person name="Shao H.Z."/>
            <person name="Wang X."/>
            <person name="Wang C.C."/>
            <person name="Yang T.C."/>
            <person name="Huo Q.B."/>
            <person name="Li W."/>
            <person name="Chen H.Y."/>
            <person name="Chen S.E."/>
            <person name="Zhou L.G."/>
            <person name="Ni X.B."/>
            <person name="Tian J.H."/>
            <person name="Sheng Y."/>
            <person name="Liu T."/>
            <person name="Pan Y.S."/>
            <person name="Xia L.Y."/>
            <person name="Li J."/>
            <person name="Zhao F."/>
            <person name="Cao W.C."/>
        </authorList>
    </citation>
    <scope>NUCLEOTIDE SEQUENCE [LARGE SCALE GENOMIC DNA]</scope>
    <source>
        <strain evidence="2">HaeL-2018</strain>
    </source>
</reference>
<name>A0A9J6G2C5_HAELO</name>
<comment type="caution">
    <text evidence="2">The sequence shown here is derived from an EMBL/GenBank/DDBJ whole genome shotgun (WGS) entry which is preliminary data.</text>
</comment>
<organism evidence="2 3">
    <name type="scientific">Haemaphysalis longicornis</name>
    <name type="common">Bush tick</name>
    <dbReference type="NCBI Taxonomy" id="44386"/>
    <lineage>
        <taxon>Eukaryota</taxon>
        <taxon>Metazoa</taxon>
        <taxon>Ecdysozoa</taxon>
        <taxon>Arthropoda</taxon>
        <taxon>Chelicerata</taxon>
        <taxon>Arachnida</taxon>
        <taxon>Acari</taxon>
        <taxon>Parasitiformes</taxon>
        <taxon>Ixodida</taxon>
        <taxon>Ixodoidea</taxon>
        <taxon>Ixodidae</taxon>
        <taxon>Haemaphysalinae</taxon>
        <taxon>Haemaphysalis</taxon>
    </lineage>
</organism>
<evidence type="ECO:0000259" key="1">
    <source>
        <dbReference type="Pfam" id="PF09588"/>
    </source>
</evidence>
<dbReference type="PANTHER" id="PTHR46609">
    <property type="entry name" value="EXONUCLEASE, PHAGE-TYPE/RECB, C-TERMINAL DOMAIN-CONTAINING PROTEIN"/>
    <property type="match status" value="1"/>
</dbReference>
<dbReference type="PANTHER" id="PTHR46609:SF8">
    <property type="entry name" value="YQAJ VIRAL RECOMBINASE DOMAIN-CONTAINING PROTEIN"/>
    <property type="match status" value="1"/>
</dbReference>
<dbReference type="Proteomes" id="UP000821853">
    <property type="component" value="Chromosome 2"/>
</dbReference>
<dbReference type="Pfam" id="PF09588">
    <property type="entry name" value="YqaJ"/>
    <property type="match status" value="1"/>
</dbReference>
<proteinExistence type="predicted"/>